<sequence>MKNRDAQPNISRMRDLFWAKL</sequence>
<proteinExistence type="predicted"/>
<organism evidence="1">
    <name type="scientific">Anguilla anguilla</name>
    <name type="common">European freshwater eel</name>
    <name type="synonym">Muraena anguilla</name>
    <dbReference type="NCBI Taxonomy" id="7936"/>
    <lineage>
        <taxon>Eukaryota</taxon>
        <taxon>Metazoa</taxon>
        <taxon>Chordata</taxon>
        <taxon>Craniata</taxon>
        <taxon>Vertebrata</taxon>
        <taxon>Euteleostomi</taxon>
        <taxon>Actinopterygii</taxon>
        <taxon>Neopterygii</taxon>
        <taxon>Teleostei</taxon>
        <taxon>Anguilliformes</taxon>
        <taxon>Anguillidae</taxon>
        <taxon>Anguilla</taxon>
    </lineage>
</organism>
<evidence type="ECO:0000313" key="1">
    <source>
        <dbReference type="EMBL" id="JAH62916.1"/>
    </source>
</evidence>
<reference evidence="1" key="2">
    <citation type="journal article" date="2015" name="Fish Shellfish Immunol.">
        <title>Early steps in the European eel (Anguilla anguilla)-Vibrio vulnificus interaction in the gills: Role of the RtxA13 toxin.</title>
        <authorList>
            <person name="Callol A."/>
            <person name="Pajuelo D."/>
            <person name="Ebbesson L."/>
            <person name="Teles M."/>
            <person name="MacKenzie S."/>
            <person name="Amaro C."/>
        </authorList>
    </citation>
    <scope>NUCLEOTIDE SEQUENCE</scope>
</reference>
<reference evidence="1" key="1">
    <citation type="submission" date="2014-11" db="EMBL/GenBank/DDBJ databases">
        <authorList>
            <person name="Amaro Gonzalez C."/>
        </authorList>
    </citation>
    <scope>NUCLEOTIDE SEQUENCE</scope>
</reference>
<name>A0A0E9UAQ2_ANGAN</name>
<accession>A0A0E9UAQ2</accession>
<dbReference type="EMBL" id="GBXM01045661">
    <property type="protein sequence ID" value="JAH62916.1"/>
    <property type="molecule type" value="Transcribed_RNA"/>
</dbReference>
<dbReference type="AlphaFoldDB" id="A0A0E9UAQ2"/>
<protein>
    <submittedName>
        <fullName evidence="1">Uncharacterized protein</fullName>
    </submittedName>
</protein>